<dbReference type="GO" id="GO:0043590">
    <property type="term" value="C:bacterial nucleoid"/>
    <property type="evidence" value="ECO:0007669"/>
    <property type="project" value="UniProtKB-UniRule"/>
</dbReference>
<dbReference type="GO" id="GO:0003677">
    <property type="term" value="F:DNA binding"/>
    <property type="evidence" value="ECO:0007669"/>
    <property type="project" value="UniProtKB-UniRule"/>
</dbReference>
<dbReference type="HAMAP" id="MF_00274">
    <property type="entry name" value="DNA_YbaB_EbfC"/>
    <property type="match status" value="1"/>
</dbReference>
<comment type="similarity">
    <text evidence="2">Belongs to the YbaB/EbfC family.</text>
</comment>
<comment type="caution">
    <text evidence="3">The sequence shown here is derived from an EMBL/GenBank/DDBJ whole genome shotgun (WGS) entry which is preliminary data.</text>
</comment>
<dbReference type="Proteomes" id="UP000297890">
    <property type="component" value="Unassembled WGS sequence"/>
</dbReference>
<gene>
    <name evidence="3" type="ORF">E4680_06645</name>
</gene>
<dbReference type="AlphaFoldDB" id="A0A4Z0FAZ3"/>
<dbReference type="InterPro" id="IPR036894">
    <property type="entry name" value="YbaB-like_sf"/>
</dbReference>
<dbReference type="NCBIfam" id="TIGR00103">
    <property type="entry name" value="DNA_YbaB_EbfC"/>
    <property type="match status" value="1"/>
</dbReference>
<dbReference type="Gene3D" id="3.30.1310.10">
    <property type="entry name" value="Nucleoid-associated protein YbaB-like domain"/>
    <property type="match status" value="1"/>
</dbReference>
<dbReference type="RefSeq" id="WP_135281612.1">
    <property type="nucleotide sequence ID" value="NZ_SRIO01000006.1"/>
</dbReference>
<evidence type="ECO:0000313" key="3">
    <source>
        <dbReference type="EMBL" id="TFZ82942.1"/>
    </source>
</evidence>
<dbReference type="PIRSF" id="PIRSF004555">
    <property type="entry name" value="UCP004555"/>
    <property type="match status" value="1"/>
</dbReference>
<dbReference type="EMBL" id="SRIO01000006">
    <property type="protein sequence ID" value="TFZ82942.1"/>
    <property type="molecule type" value="Genomic_DNA"/>
</dbReference>
<protein>
    <recommendedName>
        <fullName evidence="2">Nucleoid-associated protein E4680_06645</fullName>
    </recommendedName>
</protein>
<keyword evidence="1 2" id="KW-0238">DNA-binding</keyword>
<comment type="function">
    <text evidence="2">Binds to DNA and alters its conformation. May be involved in regulation of gene expression, nucleoid organization and DNA protection.</text>
</comment>
<dbReference type="Pfam" id="PF02575">
    <property type="entry name" value="YbaB_DNA_bd"/>
    <property type="match status" value="1"/>
</dbReference>
<name>A0A4Z0FAZ3_9GAMM</name>
<evidence type="ECO:0000256" key="2">
    <source>
        <dbReference type="HAMAP-Rule" id="MF_00274"/>
    </source>
</evidence>
<dbReference type="PANTHER" id="PTHR33449:SF1">
    <property type="entry name" value="NUCLEOID-ASSOCIATED PROTEIN YBAB"/>
    <property type="match status" value="1"/>
</dbReference>
<dbReference type="SUPFAM" id="SSF82607">
    <property type="entry name" value="YbaB-like"/>
    <property type="match status" value="1"/>
</dbReference>
<evidence type="ECO:0000313" key="4">
    <source>
        <dbReference type="Proteomes" id="UP000297890"/>
    </source>
</evidence>
<dbReference type="PANTHER" id="PTHR33449">
    <property type="entry name" value="NUCLEOID-ASSOCIATED PROTEIN YBAB"/>
    <property type="match status" value="1"/>
</dbReference>
<sequence length="105" mass="11272">MAGPFDKLFEQARRLGDDMQRAAHDLANLEVTGEAGAGLIQVKLNGRREVNEVRIDPQLLRDQALLEDLLAGAMNDALRKLEKALGQKVTGMAGGFKMPGGFPGA</sequence>
<organism evidence="3 4">
    <name type="scientific">Candidatus Macondimonas diazotrophica</name>
    <dbReference type="NCBI Taxonomy" id="2305248"/>
    <lineage>
        <taxon>Bacteria</taxon>
        <taxon>Pseudomonadati</taxon>
        <taxon>Pseudomonadota</taxon>
        <taxon>Gammaproteobacteria</taxon>
        <taxon>Chromatiales</taxon>
        <taxon>Ectothiorhodospiraceae</taxon>
        <taxon>Candidatus Macondimonas</taxon>
    </lineage>
</organism>
<reference evidence="3 4" key="1">
    <citation type="journal article" date="2019" name="ISME J.">
        <title>Candidatus Macondimonas diazotrophica, a novel gammaproteobacterial genus dominating crude-oil-contaminated coastal sediments.</title>
        <authorList>
            <person name="Karthikeyan S."/>
            <person name="Konstantinidis K."/>
        </authorList>
    </citation>
    <scope>NUCLEOTIDE SEQUENCE [LARGE SCALE GENOMIC DNA]</scope>
    <source>
        <strain evidence="3 4">KTK01</strain>
    </source>
</reference>
<keyword evidence="2" id="KW-0963">Cytoplasm</keyword>
<accession>A0A4Z0FAZ3</accession>
<dbReference type="GO" id="GO:0005829">
    <property type="term" value="C:cytosol"/>
    <property type="evidence" value="ECO:0007669"/>
    <property type="project" value="TreeGrafter"/>
</dbReference>
<dbReference type="InterPro" id="IPR004401">
    <property type="entry name" value="YbaB/EbfC"/>
</dbReference>
<dbReference type="OrthoDB" id="9808738at2"/>
<comment type="subcellular location">
    <subcellularLocation>
        <location evidence="2">Cytoplasm</location>
        <location evidence="2">Nucleoid</location>
    </subcellularLocation>
</comment>
<comment type="subunit">
    <text evidence="2">Homodimer.</text>
</comment>
<evidence type="ECO:0000256" key="1">
    <source>
        <dbReference type="ARBA" id="ARBA00023125"/>
    </source>
</evidence>
<keyword evidence="4" id="KW-1185">Reference proteome</keyword>
<proteinExistence type="inferred from homology"/>